<dbReference type="RefSeq" id="WP_010621988.1">
    <property type="nucleotide sequence ID" value="NZ_AZGF01000005.1"/>
</dbReference>
<evidence type="ECO:0000256" key="15">
    <source>
        <dbReference type="ARBA" id="ARBA00023316"/>
    </source>
</evidence>
<comment type="caution">
    <text evidence="22">The sequence shown here is derived from an EMBL/GenBank/DDBJ whole genome shotgun (WGS) entry which is preliminary data.</text>
</comment>
<evidence type="ECO:0000256" key="5">
    <source>
        <dbReference type="ARBA" id="ARBA00022670"/>
    </source>
</evidence>
<accession>A0A0R1WB64</accession>
<evidence type="ECO:0000256" key="3">
    <source>
        <dbReference type="ARBA" id="ARBA00022475"/>
    </source>
</evidence>
<keyword evidence="14" id="KW-0511">Multifunctional enzyme</keyword>
<dbReference type="InterPro" id="IPR036950">
    <property type="entry name" value="PBP_transglycosylase"/>
</dbReference>
<dbReference type="GO" id="GO:0071555">
    <property type="term" value="P:cell wall organization"/>
    <property type="evidence" value="ECO:0007669"/>
    <property type="project" value="UniProtKB-KW"/>
</dbReference>
<keyword evidence="6" id="KW-0328">Glycosyltransferase</keyword>
<keyword evidence="11" id="KW-0573">Peptidoglycan synthesis</keyword>
<dbReference type="FunFam" id="1.10.3810.10:FF:000001">
    <property type="entry name" value="Penicillin-binding protein 1A"/>
    <property type="match status" value="1"/>
</dbReference>
<evidence type="ECO:0000256" key="16">
    <source>
        <dbReference type="ARBA" id="ARBA00034000"/>
    </source>
</evidence>
<evidence type="ECO:0000256" key="18">
    <source>
        <dbReference type="SAM" id="MobiDB-lite"/>
    </source>
</evidence>
<evidence type="ECO:0000256" key="9">
    <source>
        <dbReference type="ARBA" id="ARBA00022801"/>
    </source>
</evidence>
<evidence type="ECO:0000313" key="23">
    <source>
        <dbReference type="Proteomes" id="UP000051820"/>
    </source>
</evidence>
<dbReference type="EMBL" id="AZGF01000005">
    <property type="protein sequence ID" value="KRM12745.1"/>
    <property type="molecule type" value="Genomic_DNA"/>
</dbReference>
<dbReference type="AlphaFoldDB" id="A0A0R1WB64"/>
<dbReference type="InterPro" id="IPR001264">
    <property type="entry name" value="Glyco_trans_51"/>
</dbReference>
<evidence type="ECO:0000256" key="10">
    <source>
        <dbReference type="ARBA" id="ARBA00022960"/>
    </source>
</evidence>
<dbReference type="NCBIfam" id="TIGR02074">
    <property type="entry name" value="PBP_1a_fam"/>
    <property type="match status" value="1"/>
</dbReference>
<evidence type="ECO:0000256" key="2">
    <source>
        <dbReference type="ARBA" id="ARBA00007739"/>
    </source>
</evidence>
<dbReference type="Gene3D" id="1.10.3810.10">
    <property type="entry name" value="Biosynthetic peptidoglycan transglycosylase-like"/>
    <property type="match status" value="1"/>
</dbReference>
<dbReference type="InterPro" id="IPR050396">
    <property type="entry name" value="Glycosyltr_51/Transpeptidase"/>
</dbReference>
<dbReference type="Gene3D" id="6.20.370.110">
    <property type="match status" value="1"/>
</dbReference>
<evidence type="ECO:0000256" key="12">
    <source>
        <dbReference type="ARBA" id="ARBA00022989"/>
    </source>
</evidence>
<dbReference type="PANTHER" id="PTHR32282">
    <property type="entry name" value="BINDING PROTEIN TRANSPEPTIDASE, PUTATIVE-RELATED"/>
    <property type="match status" value="1"/>
</dbReference>
<keyword evidence="12 19" id="KW-1133">Transmembrane helix</keyword>
<dbReference type="GO" id="GO:0008658">
    <property type="term" value="F:penicillin binding"/>
    <property type="evidence" value="ECO:0007669"/>
    <property type="project" value="InterPro"/>
</dbReference>
<dbReference type="InterPro" id="IPR001460">
    <property type="entry name" value="PCN-bd_Tpept"/>
</dbReference>
<dbReference type="GO" id="GO:0009252">
    <property type="term" value="P:peptidoglycan biosynthetic process"/>
    <property type="evidence" value="ECO:0007669"/>
    <property type="project" value="UniProtKB-KW"/>
</dbReference>
<evidence type="ECO:0000256" key="6">
    <source>
        <dbReference type="ARBA" id="ARBA00022676"/>
    </source>
</evidence>
<keyword evidence="7" id="KW-0808">Transferase</keyword>
<keyword evidence="8 19" id="KW-0812">Transmembrane</keyword>
<dbReference type="Pfam" id="PF00905">
    <property type="entry name" value="Transpeptidase"/>
    <property type="match status" value="1"/>
</dbReference>
<feature type="region of interest" description="Disordered" evidence="18">
    <location>
        <begin position="688"/>
        <end position="719"/>
    </location>
</feature>
<comment type="catalytic activity">
    <reaction evidence="17">
        <text>[GlcNAc-(1-&gt;4)-Mur2Ac(oyl-L-Ala-gamma-D-Glu-L-Lys-D-Ala-D-Ala)](n)-di-trans,octa-cis-undecaprenyl diphosphate + beta-D-GlcNAc-(1-&gt;4)-Mur2Ac(oyl-L-Ala-gamma-D-Glu-L-Lys-D-Ala-D-Ala)-di-trans,octa-cis-undecaprenyl diphosphate = [GlcNAc-(1-&gt;4)-Mur2Ac(oyl-L-Ala-gamma-D-Glu-L-Lys-D-Ala-D-Ala)](n+1)-di-trans,octa-cis-undecaprenyl diphosphate + di-trans,octa-cis-undecaprenyl diphosphate + H(+)</text>
        <dbReference type="Rhea" id="RHEA:23708"/>
        <dbReference type="Rhea" id="RHEA-COMP:9602"/>
        <dbReference type="Rhea" id="RHEA-COMP:9603"/>
        <dbReference type="ChEBI" id="CHEBI:15378"/>
        <dbReference type="ChEBI" id="CHEBI:58405"/>
        <dbReference type="ChEBI" id="CHEBI:60033"/>
        <dbReference type="ChEBI" id="CHEBI:78435"/>
        <dbReference type="EC" id="2.4.99.28"/>
    </reaction>
</comment>
<keyword evidence="4" id="KW-0121">Carboxypeptidase</keyword>
<dbReference type="STRING" id="1423807.FD16_GL001923"/>
<dbReference type="GO" id="GO:0030288">
    <property type="term" value="C:outer membrane-bounded periplasmic space"/>
    <property type="evidence" value="ECO:0007669"/>
    <property type="project" value="TreeGrafter"/>
</dbReference>
<evidence type="ECO:0000256" key="17">
    <source>
        <dbReference type="ARBA" id="ARBA00049902"/>
    </source>
</evidence>
<dbReference type="GO" id="GO:0008360">
    <property type="term" value="P:regulation of cell shape"/>
    <property type="evidence" value="ECO:0007669"/>
    <property type="project" value="UniProtKB-KW"/>
</dbReference>
<evidence type="ECO:0000259" key="20">
    <source>
        <dbReference type="Pfam" id="PF00905"/>
    </source>
</evidence>
<evidence type="ECO:0000256" key="7">
    <source>
        <dbReference type="ARBA" id="ARBA00022679"/>
    </source>
</evidence>
<dbReference type="SUPFAM" id="SSF53955">
    <property type="entry name" value="Lysozyme-like"/>
    <property type="match status" value="1"/>
</dbReference>
<keyword evidence="10" id="KW-0133">Cell shape</keyword>
<evidence type="ECO:0000256" key="14">
    <source>
        <dbReference type="ARBA" id="ARBA00023268"/>
    </source>
</evidence>
<dbReference type="Pfam" id="PF00912">
    <property type="entry name" value="Transgly"/>
    <property type="match status" value="1"/>
</dbReference>
<evidence type="ECO:0000256" key="11">
    <source>
        <dbReference type="ARBA" id="ARBA00022984"/>
    </source>
</evidence>
<dbReference type="OrthoDB" id="9766909at2"/>
<comment type="similarity">
    <text evidence="2">In the N-terminal section; belongs to the glycosyltransferase 51 family.</text>
</comment>
<keyword evidence="15" id="KW-0961">Cell wall biogenesis/degradation</keyword>
<evidence type="ECO:0000256" key="4">
    <source>
        <dbReference type="ARBA" id="ARBA00022645"/>
    </source>
</evidence>
<dbReference type="GO" id="GO:0009002">
    <property type="term" value="F:serine-type D-Ala-D-Ala carboxypeptidase activity"/>
    <property type="evidence" value="ECO:0007669"/>
    <property type="project" value="UniProtKB-EC"/>
</dbReference>
<dbReference type="SUPFAM" id="SSF56601">
    <property type="entry name" value="beta-lactamase/transpeptidase-like"/>
    <property type="match status" value="1"/>
</dbReference>
<evidence type="ECO:0000256" key="19">
    <source>
        <dbReference type="SAM" id="Phobius"/>
    </source>
</evidence>
<comment type="similarity">
    <text evidence="1">In the C-terminal section; belongs to the transpeptidase family.</text>
</comment>
<organism evidence="22 23">
    <name type="scientific">Paucilactobacillus suebicus DSM 5007 = KCTC 3549</name>
    <dbReference type="NCBI Taxonomy" id="1423807"/>
    <lineage>
        <taxon>Bacteria</taxon>
        <taxon>Bacillati</taxon>
        <taxon>Bacillota</taxon>
        <taxon>Bacilli</taxon>
        <taxon>Lactobacillales</taxon>
        <taxon>Lactobacillaceae</taxon>
        <taxon>Paucilactobacillus</taxon>
    </lineage>
</organism>
<dbReference type="PATRIC" id="fig|1423807.3.peg.1976"/>
<keyword evidence="3" id="KW-1003">Cell membrane</keyword>
<feature type="transmembrane region" description="Helical" evidence="19">
    <location>
        <begin position="39"/>
        <end position="58"/>
    </location>
</feature>
<evidence type="ECO:0000313" key="22">
    <source>
        <dbReference type="EMBL" id="KRM12745.1"/>
    </source>
</evidence>
<dbReference type="InterPro" id="IPR012338">
    <property type="entry name" value="Beta-lactam/transpept-like"/>
</dbReference>
<proteinExistence type="inferred from homology"/>
<dbReference type="Gene3D" id="3.40.710.10">
    <property type="entry name" value="DD-peptidase/beta-lactamase superfamily"/>
    <property type="match status" value="1"/>
</dbReference>
<reference evidence="22 23" key="1">
    <citation type="journal article" date="2015" name="Genome Announc.">
        <title>Expanding the biotechnology potential of lactobacilli through comparative genomics of 213 strains and associated genera.</title>
        <authorList>
            <person name="Sun Z."/>
            <person name="Harris H.M."/>
            <person name="McCann A."/>
            <person name="Guo C."/>
            <person name="Argimon S."/>
            <person name="Zhang W."/>
            <person name="Yang X."/>
            <person name="Jeffery I.B."/>
            <person name="Cooney J.C."/>
            <person name="Kagawa T.F."/>
            <person name="Liu W."/>
            <person name="Song Y."/>
            <person name="Salvetti E."/>
            <person name="Wrobel A."/>
            <person name="Rasinkangas P."/>
            <person name="Parkhill J."/>
            <person name="Rea M.C."/>
            <person name="O'Sullivan O."/>
            <person name="Ritari J."/>
            <person name="Douillard F.P."/>
            <person name="Paul Ross R."/>
            <person name="Yang R."/>
            <person name="Briner A.E."/>
            <person name="Felis G.E."/>
            <person name="de Vos W.M."/>
            <person name="Barrangou R."/>
            <person name="Klaenhammer T.R."/>
            <person name="Caufield P.W."/>
            <person name="Cui Y."/>
            <person name="Zhang H."/>
            <person name="O'Toole P.W."/>
        </authorList>
    </citation>
    <scope>NUCLEOTIDE SEQUENCE [LARGE SCALE GENOMIC DNA]</scope>
    <source>
        <strain evidence="22 23">DSM 5007</strain>
    </source>
</reference>
<evidence type="ECO:0000256" key="8">
    <source>
        <dbReference type="ARBA" id="ARBA00022692"/>
    </source>
</evidence>
<keyword evidence="5" id="KW-0645">Protease</keyword>
<comment type="catalytic activity">
    <reaction evidence="16">
        <text>Preferential cleavage: (Ac)2-L-Lys-D-Ala-|-D-Ala. Also transpeptidation of peptidyl-alanyl moieties that are N-acyl substituents of D-alanine.</text>
        <dbReference type="EC" id="3.4.16.4"/>
    </reaction>
</comment>
<name>A0A0R1WB64_9LACO</name>
<dbReference type="PANTHER" id="PTHR32282:SF32">
    <property type="entry name" value="PENICILLIN-BINDING PROTEIN 2A"/>
    <property type="match status" value="1"/>
</dbReference>
<evidence type="ECO:0000256" key="1">
    <source>
        <dbReference type="ARBA" id="ARBA00007090"/>
    </source>
</evidence>
<evidence type="ECO:0000259" key="21">
    <source>
        <dbReference type="Pfam" id="PF00912"/>
    </source>
</evidence>
<feature type="domain" description="Penicillin-binding protein transpeptidase" evidence="20">
    <location>
        <begin position="363"/>
        <end position="608"/>
    </location>
</feature>
<evidence type="ECO:0000256" key="13">
    <source>
        <dbReference type="ARBA" id="ARBA00023136"/>
    </source>
</evidence>
<sequence length="719" mass="79439">MENKPSRFKRWLNEFNKWFAPLWGKFKQLIKRLWRRFQITRWIIVVVLTLFLILSTYLTGVAKTSHVSNLQATLEKPTMIYDRNGKSAGSLYSQKGTYVSLNKISKNVQNAVLSTEDRNFYHEHGFSVKGIARAAFLYAKNKVLGRDYISGGGSTLTQQLVKNAYLTQQQTFTRKAKEIFISIEVENVYSKKAILTMYLNNAYFGNGVWGVQDAAERYFDCNASELTVPESAVLAGMLTSPSGYDPVAHPKASKERRNVVLQLMVENGKLTQSEANEYKKTPLTVTNGYKQTDTYKYPYFFDAVISEAISKYGLSESDIMNKGYKIYTTLDQSQQKIMQNIYKNDSNFPSNASDGTMVQSASIAVNPNNGGVLAVVGGRGTHVFRGFNRATQMKRQPGSALKPIAVYAPALEHGYFYDSTLTDKKQSYGTNDYTPKNYDDTYSGKVPMYKALAESLNAPTVWLLNKIGVDNGYASVKKFGLPVTKKDKNLALGLGGLSTGVSPEQMAGAYTTFANDGVKTTPHFITKIVDASGKVIVNNTTVKKKRILSKKIDKEMTSMMLGVFDHGTGQTAKPYGYSVAGKTGSTQSDVTNGQDSERDKWIVGYTPDIVVATWEGYDSTSVGHTLPDTTYRNTNTLFKTELTKMLPNTKQTAFDTKDAYTLAANKSSSSSTDSSSASSIWDNIANNASESGDKVTQGASTVKDKASQLWSDAKSILNP</sequence>
<dbReference type="InterPro" id="IPR023346">
    <property type="entry name" value="Lysozyme-like_dom_sf"/>
</dbReference>
<gene>
    <name evidence="22" type="ORF">FD16_GL001923</name>
</gene>
<protein>
    <submittedName>
        <fullName evidence="22">1A family penicillin-binding protein</fullName>
    </submittedName>
</protein>
<feature type="domain" description="Glycosyl transferase family 51" evidence="21">
    <location>
        <begin position="88"/>
        <end position="264"/>
    </location>
</feature>
<dbReference type="Proteomes" id="UP000051820">
    <property type="component" value="Unassembled WGS sequence"/>
</dbReference>
<dbReference type="GO" id="GO:0006508">
    <property type="term" value="P:proteolysis"/>
    <property type="evidence" value="ECO:0007669"/>
    <property type="project" value="UniProtKB-KW"/>
</dbReference>
<keyword evidence="13 19" id="KW-0472">Membrane</keyword>
<keyword evidence="23" id="KW-1185">Reference proteome</keyword>
<dbReference type="GO" id="GO:0008955">
    <property type="term" value="F:peptidoglycan glycosyltransferase activity"/>
    <property type="evidence" value="ECO:0007669"/>
    <property type="project" value="UniProtKB-EC"/>
</dbReference>
<dbReference type="eggNOG" id="COG0744">
    <property type="taxonomic scope" value="Bacteria"/>
</dbReference>
<keyword evidence="9" id="KW-0378">Hydrolase</keyword>